<evidence type="ECO:0000313" key="2">
    <source>
        <dbReference type="EMBL" id="KAJ5242687.1"/>
    </source>
</evidence>
<evidence type="ECO:0000256" key="1">
    <source>
        <dbReference type="SAM" id="Phobius"/>
    </source>
</evidence>
<reference evidence="2" key="2">
    <citation type="journal article" date="2023" name="IMA Fungus">
        <title>Comparative genomic study of the Penicillium genus elucidates a diverse pangenome and 15 lateral gene transfer events.</title>
        <authorList>
            <person name="Petersen C."/>
            <person name="Sorensen T."/>
            <person name="Nielsen M.R."/>
            <person name="Sondergaard T.E."/>
            <person name="Sorensen J.L."/>
            <person name="Fitzpatrick D.A."/>
            <person name="Frisvad J.C."/>
            <person name="Nielsen K.L."/>
        </authorList>
    </citation>
    <scope>NUCLEOTIDE SEQUENCE</scope>
    <source>
        <strain evidence="2">IBT 23319</strain>
    </source>
</reference>
<keyword evidence="1" id="KW-0472">Membrane</keyword>
<dbReference type="EMBL" id="JAPQKT010000001">
    <property type="protein sequence ID" value="KAJ5242687.1"/>
    <property type="molecule type" value="Genomic_DNA"/>
</dbReference>
<dbReference type="GeneID" id="81379101"/>
<proteinExistence type="predicted"/>
<dbReference type="AlphaFoldDB" id="A0A9W9PDV7"/>
<keyword evidence="1" id="KW-1133">Transmembrane helix</keyword>
<dbReference type="OrthoDB" id="3832365at2759"/>
<organism evidence="2 3">
    <name type="scientific">Penicillium citrinum</name>
    <dbReference type="NCBI Taxonomy" id="5077"/>
    <lineage>
        <taxon>Eukaryota</taxon>
        <taxon>Fungi</taxon>
        <taxon>Dikarya</taxon>
        <taxon>Ascomycota</taxon>
        <taxon>Pezizomycotina</taxon>
        <taxon>Eurotiomycetes</taxon>
        <taxon>Eurotiomycetidae</taxon>
        <taxon>Eurotiales</taxon>
        <taxon>Aspergillaceae</taxon>
        <taxon>Penicillium</taxon>
    </lineage>
</organism>
<accession>A0A9W9PDV7</accession>
<dbReference type="RefSeq" id="XP_056505691.1">
    <property type="nucleotide sequence ID" value="XM_056639934.1"/>
</dbReference>
<evidence type="ECO:0000313" key="3">
    <source>
        <dbReference type="Proteomes" id="UP001147733"/>
    </source>
</evidence>
<gene>
    <name evidence="2" type="ORF">N7469_001014</name>
</gene>
<keyword evidence="1" id="KW-0812">Transmembrane</keyword>
<name>A0A9W9PDV7_PENCI</name>
<comment type="caution">
    <text evidence="2">The sequence shown here is derived from an EMBL/GenBank/DDBJ whole genome shotgun (WGS) entry which is preliminary data.</text>
</comment>
<sequence length="142" mass="15925">MGILLTKLLGSKVILTSDERWTAEQLDPELEIEHPENFIRESFGYLLIDGYVDPDTLDITVAPIIALVYIGIIDGNMKDGVNVKLNLSQAKGELRSYLKYGNEVWIYMDVAIILTGITTTTLSSWSFDARVSNQHLVRSTSF</sequence>
<reference evidence="2" key="1">
    <citation type="submission" date="2022-11" db="EMBL/GenBank/DDBJ databases">
        <authorList>
            <person name="Petersen C."/>
        </authorList>
    </citation>
    <scope>NUCLEOTIDE SEQUENCE</scope>
    <source>
        <strain evidence="2">IBT 23319</strain>
    </source>
</reference>
<dbReference type="Proteomes" id="UP001147733">
    <property type="component" value="Unassembled WGS sequence"/>
</dbReference>
<feature type="transmembrane region" description="Helical" evidence="1">
    <location>
        <begin position="104"/>
        <end position="127"/>
    </location>
</feature>
<protein>
    <submittedName>
        <fullName evidence="2">Uncharacterized protein</fullName>
    </submittedName>
</protein>
<keyword evidence="3" id="KW-1185">Reference proteome</keyword>